<sequence>MLKQPSDVVLAGSIGAVESRQAAWVSSAALHLEPWNEGFETPLGLTGAYTLAQPLITSCPWSSFPVPPGSKRTCRH</sequence>
<dbReference type="AlphaFoldDB" id="A0A4Q9PJX1"/>
<reference evidence="1 2" key="1">
    <citation type="submission" date="2019-01" db="EMBL/GenBank/DDBJ databases">
        <title>Draft genome sequences of three monokaryotic isolates of the white-rot basidiomycete fungus Dichomitus squalens.</title>
        <authorList>
            <consortium name="DOE Joint Genome Institute"/>
            <person name="Lopez S.C."/>
            <person name="Andreopoulos B."/>
            <person name="Pangilinan J."/>
            <person name="Lipzen A."/>
            <person name="Riley R."/>
            <person name="Ahrendt S."/>
            <person name="Ng V."/>
            <person name="Barry K."/>
            <person name="Daum C."/>
            <person name="Grigoriev I.V."/>
            <person name="Hilden K.S."/>
            <person name="Makela M.R."/>
            <person name="de Vries R.P."/>
        </authorList>
    </citation>
    <scope>NUCLEOTIDE SEQUENCE [LARGE SCALE GENOMIC DNA]</scope>
    <source>
        <strain evidence="1 2">CBS 464.89</strain>
    </source>
</reference>
<accession>A0A4Q9PJX1</accession>
<evidence type="ECO:0000313" key="2">
    <source>
        <dbReference type="Proteomes" id="UP000292082"/>
    </source>
</evidence>
<dbReference type="Proteomes" id="UP000292082">
    <property type="component" value="Unassembled WGS sequence"/>
</dbReference>
<proteinExistence type="predicted"/>
<evidence type="ECO:0000313" key="1">
    <source>
        <dbReference type="EMBL" id="TBU54401.1"/>
    </source>
</evidence>
<name>A0A4Q9PJX1_9APHY</name>
<keyword evidence="2" id="KW-1185">Reference proteome</keyword>
<dbReference type="EMBL" id="ML145190">
    <property type="protein sequence ID" value="TBU54401.1"/>
    <property type="molecule type" value="Genomic_DNA"/>
</dbReference>
<organism evidence="1 2">
    <name type="scientific">Dichomitus squalens</name>
    <dbReference type="NCBI Taxonomy" id="114155"/>
    <lineage>
        <taxon>Eukaryota</taxon>
        <taxon>Fungi</taxon>
        <taxon>Dikarya</taxon>
        <taxon>Basidiomycota</taxon>
        <taxon>Agaricomycotina</taxon>
        <taxon>Agaricomycetes</taxon>
        <taxon>Polyporales</taxon>
        <taxon>Polyporaceae</taxon>
        <taxon>Dichomitus</taxon>
    </lineage>
</organism>
<protein>
    <submittedName>
        <fullName evidence="1">Uncharacterized protein</fullName>
    </submittedName>
</protein>
<gene>
    <name evidence="1" type="ORF">BD310DRAFT_936087</name>
</gene>